<dbReference type="EMBL" id="JAPFFF010000009">
    <property type="protein sequence ID" value="KAK8882826.1"/>
    <property type="molecule type" value="Genomic_DNA"/>
</dbReference>
<sequence>MIFQFLEETFYFNKAKDDPSIFYRKYDQKGQNIIFFIILCLFFVGCYFTCSYSTRMPYYVFEQLVFYPLTFAVEEHSTNLTVSFSKLDPKHIFFSMAILLKRVVYIQEYATTNVTINTYIEFFKDYEPVFTESTTTPNILLEFFEKKQRSPLYLFYIIQGINFSDFDANIEICSDNFAGVLSATIYCYTMNANTWNFTTLFRNGAFFATLFFLVGVLLCYTDNYDYPLHKELLILLIMGVFGVNVFQRYATHQFRWFRYSYLMSTVFYTAYRLYMLKFLHLLIGEEIEFNHENTLKWIGYITVILIEIIELFDVITNSSNIFWLNNPNNVKSFADMLIILLNFYYCVYVCFVLFKLFLYNKICKDETRKFIGTVFGTFFSFSIIFNFYVECYFGLFNHLRKTTARFFIENMNTYLVLFAFSYIHNTRCFPMPKFD</sequence>
<keyword evidence="1" id="KW-1133">Transmembrane helix</keyword>
<feature type="transmembrane region" description="Helical" evidence="1">
    <location>
        <begin position="200"/>
        <end position="220"/>
    </location>
</feature>
<accession>A0ABR2JVP6</accession>
<feature type="transmembrane region" description="Helical" evidence="1">
    <location>
        <begin position="232"/>
        <end position="250"/>
    </location>
</feature>
<dbReference type="Proteomes" id="UP001470230">
    <property type="component" value="Unassembled WGS sequence"/>
</dbReference>
<feature type="transmembrane region" description="Helical" evidence="1">
    <location>
        <begin position="404"/>
        <end position="423"/>
    </location>
</feature>
<evidence type="ECO:0000256" key="1">
    <source>
        <dbReference type="SAM" id="Phobius"/>
    </source>
</evidence>
<proteinExistence type="predicted"/>
<feature type="transmembrane region" description="Helical" evidence="1">
    <location>
        <begin position="256"/>
        <end position="276"/>
    </location>
</feature>
<reference evidence="2 3" key="1">
    <citation type="submission" date="2024-04" db="EMBL/GenBank/DDBJ databases">
        <title>Tritrichomonas musculus Genome.</title>
        <authorList>
            <person name="Alves-Ferreira E."/>
            <person name="Grigg M."/>
            <person name="Lorenzi H."/>
            <person name="Galac M."/>
        </authorList>
    </citation>
    <scope>NUCLEOTIDE SEQUENCE [LARGE SCALE GENOMIC DNA]</scope>
    <source>
        <strain evidence="2 3">EAF2021</strain>
    </source>
</reference>
<comment type="caution">
    <text evidence="2">The sequence shown here is derived from an EMBL/GenBank/DDBJ whole genome shotgun (WGS) entry which is preliminary data.</text>
</comment>
<organism evidence="2 3">
    <name type="scientific">Tritrichomonas musculus</name>
    <dbReference type="NCBI Taxonomy" id="1915356"/>
    <lineage>
        <taxon>Eukaryota</taxon>
        <taxon>Metamonada</taxon>
        <taxon>Parabasalia</taxon>
        <taxon>Tritrichomonadida</taxon>
        <taxon>Tritrichomonadidae</taxon>
        <taxon>Tritrichomonas</taxon>
    </lineage>
</organism>
<keyword evidence="1" id="KW-0472">Membrane</keyword>
<gene>
    <name evidence="2" type="ORF">M9Y10_045469</name>
</gene>
<evidence type="ECO:0000313" key="2">
    <source>
        <dbReference type="EMBL" id="KAK8882826.1"/>
    </source>
</evidence>
<keyword evidence="1" id="KW-0812">Transmembrane</keyword>
<feature type="transmembrane region" description="Helical" evidence="1">
    <location>
        <begin position="370"/>
        <end position="389"/>
    </location>
</feature>
<keyword evidence="3" id="KW-1185">Reference proteome</keyword>
<name>A0ABR2JVP6_9EUKA</name>
<protein>
    <recommendedName>
        <fullName evidence="4">Intimal thickness related receptor IRP domain-containing protein</fullName>
    </recommendedName>
</protein>
<feature type="transmembrane region" description="Helical" evidence="1">
    <location>
        <begin position="297"/>
        <end position="316"/>
    </location>
</feature>
<evidence type="ECO:0000313" key="3">
    <source>
        <dbReference type="Proteomes" id="UP001470230"/>
    </source>
</evidence>
<feature type="transmembrane region" description="Helical" evidence="1">
    <location>
        <begin position="336"/>
        <end position="358"/>
    </location>
</feature>
<evidence type="ECO:0008006" key="4">
    <source>
        <dbReference type="Google" id="ProtNLM"/>
    </source>
</evidence>
<feature type="transmembrane region" description="Helical" evidence="1">
    <location>
        <begin position="33"/>
        <end position="54"/>
    </location>
</feature>